<keyword evidence="3 7" id="KW-0808">Transferase</keyword>
<dbReference type="UniPathway" id="UPA00664"/>
<evidence type="ECO:0000256" key="5">
    <source>
        <dbReference type="ARBA" id="ARBA00022989"/>
    </source>
</evidence>
<dbReference type="GO" id="GO:0008961">
    <property type="term" value="F:phosphatidylglycerol-prolipoprotein diacylglyceryl transferase activity"/>
    <property type="evidence" value="ECO:0007669"/>
    <property type="project" value="UniProtKB-UniRule"/>
</dbReference>
<dbReference type="Proteomes" id="UP000198561">
    <property type="component" value="Unassembled WGS sequence"/>
</dbReference>
<dbReference type="InterPro" id="IPR001640">
    <property type="entry name" value="Lgt"/>
</dbReference>
<dbReference type="GO" id="GO:0005886">
    <property type="term" value="C:plasma membrane"/>
    <property type="evidence" value="ECO:0007669"/>
    <property type="project" value="UniProtKB-SubCell"/>
</dbReference>
<dbReference type="EMBL" id="FNWQ01000007">
    <property type="protein sequence ID" value="SEH44739.1"/>
    <property type="molecule type" value="Genomic_DNA"/>
</dbReference>
<evidence type="ECO:0000256" key="2">
    <source>
        <dbReference type="ARBA" id="ARBA00022475"/>
    </source>
</evidence>
<evidence type="ECO:0000313" key="8">
    <source>
        <dbReference type="EMBL" id="SEH44739.1"/>
    </source>
</evidence>
<feature type="transmembrane region" description="Helical" evidence="7">
    <location>
        <begin position="233"/>
        <end position="258"/>
    </location>
</feature>
<dbReference type="GO" id="GO:0042158">
    <property type="term" value="P:lipoprotein biosynthetic process"/>
    <property type="evidence" value="ECO:0007669"/>
    <property type="project" value="UniProtKB-UniRule"/>
</dbReference>
<keyword evidence="5 7" id="KW-1133">Transmembrane helix</keyword>
<dbReference type="HAMAP" id="MF_01147">
    <property type="entry name" value="Lgt"/>
    <property type="match status" value="1"/>
</dbReference>
<feature type="transmembrane region" description="Helical" evidence="7">
    <location>
        <begin position="356"/>
        <end position="372"/>
    </location>
</feature>
<comment type="pathway">
    <text evidence="7">Protein modification; lipoprotein biosynthesis (diacylglyceryl transfer).</text>
</comment>
<dbReference type="Pfam" id="PF01790">
    <property type="entry name" value="LGT"/>
    <property type="match status" value="1"/>
</dbReference>
<evidence type="ECO:0000313" key="9">
    <source>
        <dbReference type="Proteomes" id="UP000198561"/>
    </source>
</evidence>
<feature type="binding site" evidence="7">
    <location>
        <position position="286"/>
    </location>
    <ligand>
        <name>a 1,2-diacyl-sn-glycero-3-phospho-(1'-sn-glycerol)</name>
        <dbReference type="ChEBI" id="CHEBI:64716"/>
    </ligand>
</feature>
<comment type="function">
    <text evidence="7">Catalyzes the transfer of the diacylglyceryl group from phosphatidylglycerol to the sulfhydryl group of the N-terminal cysteine of a prolipoprotein, the first step in the formation of mature lipoproteins.</text>
</comment>
<comment type="similarity">
    <text evidence="1 7">Belongs to the Lgt family.</text>
</comment>
<protein>
    <recommendedName>
        <fullName evidence="7">Phosphatidylglycerol--prolipoprotein diacylglyceryl transferase</fullName>
        <ecNumber evidence="7">2.5.1.145</ecNumber>
    </recommendedName>
</protein>
<feature type="transmembrane region" description="Helical" evidence="7">
    <location>
        <begin position="324"/>
        <end position="344"/>
    </location>
</feature>
<name>A0A1H6ICX7_CHRCI</name>
<feature type="transmembrane region" description="Helical" evidence="7">
    <location>
        <begin position="392"/>
        <end position="409"/>
    </location>
</feature>
<feature type="transmembrane region" description="Helical" evidence="7">
    <location>
        <begin position="191"/>
        <end position="213"/>
    </location>
</feature>
<organism evidence="8 9">
    <name type="scientific">Chryseobacterium culicis</name>
    <dbReference type="NCBI Taxonomy" id="680127"/>
    <lineage>
        <taxon>Bacteria</taxon>
        <taxon>Pseudomonadati</taxon>
        <taxon>Bacteroidota</taxon>
        <taxon>Flavobacteriia</taxon>
        <taxon>Flavobacteriales</taxon>
        <taxon>Weeksellaceae</taxon>
        <taxon>Chryseobacterium group</taxon>
        <taxon>Chryseobacterium</taxon>
    </lineage>
</organism>
<keyword evidence="6 7" id="KW-0472">Membrane</keyword>
<comment type="subcellular location">
    <subcellularLocation>
        <location evidence="7">Cell membrane</location>
        <topology evidence="7">Multi-pass membrane protein</topology>
    </subcellularLocation>
</comment>
<evidence type="ECO:0000256" key="3">
    <source>
        <dbReference type="ARBA" id="ARBA00022679"/>
    </source>
</evidence>
<accession>A0A1H6ICX7</accession>
<gene>
    <name evidence="7" type="primary">lgt</name>
    <name evidence="8" type="ORF">SAMN05421593_4220</name>
</gene>
<feature type="transmembrane region" description="Helical" evidence="7">
    <location>
        <begin position="157"/>
        <end position="179"/>
    </location>
</feature>
<keyword evidence="8" id="KW-0449">Lipoprotein</keyword>
<dbReference type="PANTHER" id="PTHR30589:SF0">
    <property type="entry name" value="PHOSPHATIDYLGLYCEROL--PROLIPOPROTEIN DIACYLGLYCERYL TRANSFERASE"/>
    <property type="match status" value="1"/>
</dbReference>
<dbReference type="EC" id="2.5.1.145" evidence="7"/>
<evidence type="ECO:0000256" key="7">
    <source>
        <dbReference type="HAMAP-Rule" id="MF_01147"/>
    </source>
</evidence>
<sequence>MNTIFFRIYLVLFAFTTQLLFAQEYPGGLSDGTLDVNGKNIPVKIYSTTEMGDLTAFPDRESDKNQSFVVILNESNFEPAYYNYGASTLAKFRESKYQFLDKNFKLIDTPVSQDNITTFKYAVKSVQPITDSDKVELKTSFKIWDPSKGIHIGSFTLHFYSLMFVFAFGFGYVLMTRIFKIDNINQRYLEPLFTWTLIGTILGARLGHVIFYQPELFKEDFWSVFLPISTKNGFKFTGFSGLASHGATIALIFTTLYYSFKIIRKNPFWVYDRLGIVVALGGAFVRMGNFFNSEIVGKPADPNSPFALLFPQQSSEYGLTVPRYPSQLFEAVGYVLLFILLWILYRKTDKKYQQGWLFGLFFIILWAIRFFVEFLKEPQGDEFIQIGGLNTGQVLSIPFMIAGVVIMIVSKKFKITPEENEKPEYIENSKKTTGV</sequence>
<keyword evidence="2 7" id="KW-1003">Cell membrane</keyword>
<evidence type="ECO:0000256" key="6">
    <source>
        <dbReference type="ARBA" id="ARBA00023136"/>
    </source>
</evidence>
<dbReference type="PANTHER" id="PTHR30589">
    <property type="entry name" value="PROLIPOPROTEIN DIACYLGLYCERYL TRANSFERASE"/>
    <property type="match status" value="1"/>
</dbReference>
<comment type="catalytic activity">
    <reaction evidence="7">
        <text>L-cysteinyl-[prolipoprotein] + a 1,2-diacyl-sn-glycero-3-phospho-(1'-sn-glycerol) = an S-1,2-diacyl-sn-glyceryl-L-cysteinyl-[prolipoprotein] + sn-glycerol 1-phosphate + H(+)</text>
        <dbReference type="Rhea" id="RHEA:56712"/>
        <dbReference type="Rhea" id="RHEA-COMP:14679"/>
        <dbReference type="Rhea" id="RHEA-COMP:14680"/>
        <dbReference type="ChEBI" id="CHEBI:15378"/>
        <dbReference type="ChEBI" id="CHEBI:29950"/>
        <dbReference type="ChEBI" id="CHEBI:57685"/>
        <dbReference type="ChEBI" id="CHEBI:64716"/>
        <dbReference type="ChEBI" id="CHEBI:140658"/>
        <dbReference type="EC" id="2.5.1.145"/>
    </reaction>
</comment>
<dbReference type="AlphaFoldDB" id="A0A1H6ICX7"/>
<proteinExistence type="inferred from homology"/>
<reference evidence="8 9" key="1">
    <citation type="submission" date="2016-10" db="EMBL/GenBank/DDBJ databases">
        <authorList>
            <person name="de Groot N.N."/>
        </authorList>
    </citation>
    <scope>NUCLEOTIDE SEQUENCE [LARGE SCALE GENOMIC DNA]</scope>
    <source>
        <strain evidence="8 9">DSM 23031</strain>
    </source>
</reference>
<keyword evidence="4 7" id="KW-0812">Transmembrane</keyword>
<evidence type="ECO:0000256" key="4">
    <source>
        <dbReference type="ARBA" id="ARBA00022692"/>
    </source>
</evidence>
<evidence type="ECO:0000256" key="1">
    <source>
        <dbReference type="ARBA" id="ARBA00007150"/>
    </source>
</evidence>
<feature type="transmembrane region" description="Helical" evidence="7">
    <location>
        <begin position="270"/>
        <end position="291"/>
    </location>
</feature>
<dbReference type="STRING" id="680127.SAMN05421593_4220"/>
<dbReference type="NCBIfam" id="TIGR00544">
    <property type="entry name" value="lgt"/>
    <property type="match status" value="1"/>
</dbReference>